<dbReference type="Pfam" id="PF10230">
    <property type="entry name" value="LIDHydrolase"/>
    <property type="match status" value="1"/>
</dbReference>
<keyword evidence="9" id="KW-0472">Membrane</keyword>
<proteinExistence type="inferred from homology"/>
<evidence type="ECO:0000256" key="1">
    <source>
        <dbReference type="ARBA" id="ARBA00004502"/>
    </source>
</evidence>
<dbReference type="SUPFAM" id="SSF53474">
    <property type="entry name" value="alpha/beta-Hydrolases"/>
    <property type="match status" value="1"/>
</dbReference>
<comment type="subcellular location">
    <subcellularLocation>
        <location evidence="1">Lipid droplet</location>
    </subcellularLocation>
</comment>
<evidence type="ECO:0000256" key="7">
    <source>
        <dbReference type="ARBA" id="ARBA00039150"/>
    </source>
</evidence>
<name>A0A1B6KRN1_9HEMI</name>
<dbReference type="Gene3D" id="3.40.50.1820">
    <property type="entry name" value="alpha/beta hydrolase"/>
    <property type="match status" value="1"/>
</dbReference>
<gene>
    <name evidence="10" type="ORF">g.6158</name>
</gene>
<dbReference type="InterPro" id="IPR019363">
    <property type="entry name" value="LDAH"/>
</dbReference>
<reference evidence="10" key="1">
    <citation type="submission" date="2015-11" db="EMBL/GenBank/DDBJ databases">
        <title>De novo transcriptome assembly of four potential Pierce s Disease insect vectors from Arizona vineyards.</title>
        <authorList>
            <person name="Tassone E.E."/>
        </authorList>
    </citation>
    <scope>NUCLEOTIDE SEQUENCE</scope>
</reference>
<keyword evidence="5" id="KW-0378">Hydrolase</keyword>
<organism evidence="10">
    <name type="scientific">Graphocephala atropunctata</name>
    <dbReference type="NCBI Taxonomy" id="36148"/>
    <lineage>
        <taxon>Eukaryota</taxon>
        <taxon>Metazoa</taxon>
        <taxon>Ecdysozoa</taxon>
        <taxon>Arthropoda</taxon>
        <taxon>Hexapoda</taxon>
        <taxon>Insecta</taxon>
        <taxon>Pterygota</taxon>
        <taxon>Neoptera</taxon>
        <taxon>Paraneoptera</taxon>
        <taxon>Hemiptera</taxon>
        <taxon>Auchenorrhyncha</taxon>
        <taxon>Membracoidea</taxon>
        <taxon>Cicadellidae</taxon>
        <taxon>Cicadellinae</taxon>
        <taxon>Cicadellini</taxon>
        <taxon>Graphocephala</taxon>
    </lineage>
</organism>
<keyword evidence="9" id="KW-0812">Transmembrane</keyword>
<dbReference type="PANTHER" id="PTHR13390:SF0">
    <property type="entry name" value="LIPID DROPLET-ASSOCIATED HYDROLASE"/>
    <property type="match status" value="1"/>
</dbReference>
<comment type="catalytic activity">
    <reaction evidence="8">
        <text>a cholesterol ester + H2O = cholesterol + a fatty acid + H(+)</text>
        <dbReference type="Rhea" id="RHEA:36403"/>
        <dbReference type="ChEBI" id="CHEBI:15377"/>
        <dbReference type="ChEBI" id="CHEBI:15378"/>
        <dbReference type="ChEBI" id="CHEBI:16113"/>
        <dbReference type="ChEBI" id="CHEBI:17002"/>
        <dbReference type="ChEBI" id="CHEBI:28868"/>
        <dbReference type="EC" id="3.1.1.13"/>
    </reaction>
    <physiologicalReaction direction="left-to-right" evidence="8">
        <dbReference type="Rhea" id="RHEA:36404"/>
    </physiologicalReaction>
</comment>
<evidence type="ECO:0000256" key="9">
    <source>
        <dbReference type="SAM" id="Phobius"/>
    </source>
</evidence>
<accession>A0A1B6KRN1</accession>
<dbReference type="GO" id="GO:0019915">
    <property type="term" value="P:lipid storage"/>
    <property type="evidence" value="ECO:0007669"/>
    <property type="project" value="InterPro"/>
</dbReference>
<keyword evidence="9" id="KW-1133">Transmembrane helix</keyword>
<evidence type="ECO:0000313" key="10">
    <source>
        <dbReference type="EMBL" id="JAT14081.1"/>
    </source>
</evidence>
<evidence type="ECO:0000256" key="2">
    <source>
        <dbReference type="ARBA" id="ARBA00008300"/>
    </source>
</evidence>
<dbReference type="EMBL" id="GEBQ01025896">
    <property type="protein sequence ID" value="JAT14081.1"/>
    <property type="molecule type" value="Transcribed_RNA"/>
</dbReference>
<dbReference type="GO" id="GO:0004771">
    <property type="term" value="F:sterol ester esterase activity"/>
    <property type="evidence" value="ECO:0007669"/>
    <property type="project" value="UniProtKB-EC"/>
</dbReference>
<evidence type="ECO:0000256" key="6">
    <source>
        <dbReference type="ARBA" id="ARBA00031924"/>
    </source>
</evidence>
<evidence type="ECO:0000256" key="8">
    <source>
        <dbReference type="ARBA" id="ARBA00049527"/>
    </source>
</evidence>
<evidence type="ECO:0000256" key="4">
    <source>
        <dbReference type="ARBA" id="ARBA00022677"/>
    </source>
</evidence>
<comment type="similarity">
    <text evidence="2">Belongs to the AB hydrolase superfamily. LDAH family.</text>
</comment>
<dbReference type="EC" id="3.1.1.13" evidence="7"/>
<dbReference type="InterPro" id="IPR029058">
    <property type="entry name" value="AB_hydrolase_fold"/>
</dbReference>
<evidence type="ECO:0000256" key="3">
    <source>
        <dbReference type="ARBA" id="ARBA00019242"/>
    </source>
</evidence>
<feature type="transmembrane region" description="Helical" evidence="9">
    <location>
        <begin position="21"/>
        <end position="43"/>
    </location>
</feature>
<feature type="transmembrane region" description="Helical" evidence="9">
    <location>
        <begin position="235"/>
        <end position="255"/>
    </location>
</feature>
<dbReference type="AlphaFoldDB" id="A0A1B6KRN1"/>
<evidence type="ECO:0000256" key="5">
    <source>
        <dbReference type="ARBA" id="ARBA00022801"/>
    </source>
</evidence>
<keyword evidence="4" id="KW-0551">Lipid droplet</keyword>
<dbReference type="PANTHER" id="PTHR13390">
    <property type="entry name" value="LIPASE"/>
    <property type="match status" value="1"/>
</dbReference>
<protein>
    <recommendedName>
        <fullName evidence="3">Lipid droplet-associated hydrolase</fullName>
        <ecNumber evidence="7">3.1.1.13</ecNumber>
    </recommendedName>
    <alternativeName>
        <fullName evidence="6">Lipid droplet-associated serine hydrolase</fullName>
    </alternativeName>
</protein>
<dbReference type="GO" id="GO:0005811">
    <property type="term" value="C:lipid droplet"/>
    <property type="evidence" value="ECO:0007669"/>
    <property type="project" value="UniProtKB-SubCell"/>
</dbReference>
<sequence length="388" mass="44766">MDVQNVFRLFVNVYLIFQHKVLYFFYGVYLLVHFYIASSLHFLCSREPDGTDAFLSDNFRGNLDESKEPLHSPSTPTTYRAGWLTVNGVSSHVLTWGGWVEDPPPKGDTLILFMCGVPGITLFYRNFLETLHTNLGIPVWTICVAGHELPFPSSQEGLPDNPKLYNNVKAQVDHKMAFIKSYVPRNRKIFLIGHSFGAKMVTELLKDEQVSEQMQKCVLLMPTLERFKDTPRAQFWLLMLKVGFIYPLILCIRLLSVLPLSWRRSFSHLYFRTRGLTHVNQCCHDALLQFCQPIVFYNVRTLVWDELKVIQQLDTEILSKYCAKIKVYFAMKDQWAPLTHCETLKTAIPELSVEVLDGKFKHAFTLDTAQEMAEKLAADLVSESFEKY</sequence>